<feature type="domain" description="GIY-YIG" evidence="1">
    <location>
        <begin position="48"/>
        <end position="127"/>
    </location>
</feature>
<evidence type="ECO:0000259" key="1">
    <source>
        <dbReference type="PROSITE" id="PS50164"/>
    </source>
</evidence>
<comment type="caution">
    <text evidence="2">The sequence shown here is derived from an EMBL/GenBank/DDBJ whole genome shotgun (WGS) entry which is preliminary data.</text>
</comment>
<dbReference type="Proteomes" id="UP000675882">
    <property type="component" value="Unassembled WGS sequence"/>
</dbReference>
<evidence type="ECO:0000313" key="2">
    <source>
        <dbReference type="EMBL" id="CAE6715536.1"/>
    </source>
</evidence>
<gene>
    <name evidence="2" type="ORF">NTGZN8_260003</name>
</gene>
<dbReference type="RefSeq" id="WP_213035924.1">
    <property type="nucleotide sequence ID" value="NZ_CAJNBL010000019.1"/>
</dbReference>
<sequence>MRPFSIKIFVPSGDPEGMRVVSRDDWPGKAIVFPRELIGEVKGRKEYQQPGVYLLAGGNKLYIGEGDPVGSRLEDHARNKGFWKKAVFFTAEGGRLNKAHVQHLESRLIALAHEAQLCELINEKKPTTPALSEEEQATAENFLLEILLMLPLLGFWQLDDDHTEEYEEEIQEEVQQQLTVRKSGKRADLYSQLPRNICCFPFMALKH</sequence>
<dbReference type="CDD" id="cd10447">
    <property type="entry name" value="GIY-YIG_unchar_2"/>
    <property type="match status" value="1"/>
</dbReference>
<reference evidence="2" key="1">
    <citation type="submission" date="2021-02" db="EMBL/GenBank/DDBJ databases">
        <authorList>
            <person name="Han P."/>
        </authorList>
    </citation>
    <scope>NUCLEOTIDE SEQUENCE</scope>
    <source>
        <strain evidence="2">Candidatus Nitrotoga sp. ZN8</strain>
    </source>
</reference>
<dbReference type="PROSITE" id="PS50164">
    <property type="entry name" value="GIY_YIG"/>
    <property type="match status" value="1"/>
</dbReference>
<dbReference type="EMBL" id="CAJNBL010000019">
    <property type="protein sequence ID" value="CAE6715536.1"/>
    <property type="molecule type" value="Genomic_DNA"/>
</dbReference>
<organism evidence="2 3">
    <name type="scientific">Candidatus Nitrotoga fabula</name>
    <dbReference type="NCBI Taxonomy" id="2182327"/>
    <lineage>
        <taxon>Bacteria</taxon>
        <taxon>Pseudomonadati</taxon>
        <taxon>Pseudomonadota</taxon>
        <taxon>Betaproteobacteria</taxon>
        <taxon>Nitrosomonadales</taxon>
        <taxon>Gallionellaceae</taxon>
        <taxon>Candidatus Nitrotoga</taxon>
    </lineage>
</organism>
<keyword evidence="3" id="KW-1185">Reference proteome</keyword>
<protein>
    <recommendedName>
        <fullName evidence="1">GIY-YIG domain-containing protein</fullName>
    </recommendedName>
</protein>
<evidence type="ECO:0000313" key="3">
    <source>
        <dbReference type="Proteomes" id="UP000675882"/>
    </source>
</evidence>
<proteinExistence type="predicted"/>
<dbReference type="InterPro" id="IPR000305">
    <property type="entry name" value="GIY-YIG_endonuc"/>
</dbReference>
<dbReference type="AlphaFoldDB" id="A0A916BCV8"/>
<name>A0A916BCV8_9PROT</name>
<accession>A0A916BCV8</accession>